<evidence type="ECO:0000256" key="1">
    <source>
        <dbReference type="ARBA" id="ARBA00022679"/>
    </source>
</evidence>
<evidence type="ECO:0000256" key="2">
    <source>
        <dbReference type="ARBA" id="ARBA00022741"/>
    </source>
</evidence>
<dbReference type="EMBL" id="JASZZN010000006">
    <property type="protein sequence ID" value="MDM4015674.1"/>
    <property type="molecule type" value="Genomic_DNA"/>
</dbReference>
<dbReference type="CDD" id="cd14014">
    <property type="entry name" value="STKc_PknB_like"/>
    <property type="match status" value="1"/>
</dbReference>
<name>A0ABT7PGQ2_9BACT</name>
<evidence type="ECO:0000256" key="9">
    <source>
        <dbReference type="SAM" id="Phobius"/>
    </source>
</evidence>
<dbReference type="PANTHER" id="PTHR43289:SF6">
    <property type="entry name" value="SERINE_THREONINE-PROTEIN KINASE NEKL-3"/>
    <property type="match status" value="1"/>
</dbReference>
<evidence type="ECO:0000259" key="10">
    <source>
        <dbReference type="PROSITE" id="PS50011"/>
    </source>
</evidence>
<dbReference type="SMART" id="SM00220">
    <property type="entry name" value="S_TKc"/>
    <property type="match status" value="1"/>
</dbReference>
<feature type="compositionally biased region" description="Basic and acidic residues" evidence="8">
    <location>
        <begin position="630"/>
        <end position="654"/>
    </location>
</feature>
<evidence type="ECO:0000256" key="4">
    <source>
        <dbReference type="ARBA" id="ARBA00022840"/>
    </source>
</evidence>
<feature type="repeat" description="TPR" evidence="5">
    <location>
        <begin position="472"/>
        <end position="505"/>
    </location>
</feature>
<dbReference type="SUPFAM" id="SSF56112">
    <property type="entry name" value="Protein kinase-like (PK-like)"/>
    <property type="match status" value="1"/>
</dbReference>
<dbReference type="Pfam" id="PF00069">
    <property type="entry name" value="Pkinase"/>
    <property type="match status" value="1"/>
</dbReference>
<dbReference type="PROSITE" id="PS50005">
    <property type="entry name" value="TPR"/>
    <property type="match status" value="1"/>
</dbReference>
<evidence type="ECO:0000256" key="3">
    <source>
        <dbReference type="ARBA" id="ARBA00022777"/>
    </source>
</evidence>
<evidence type="ECO:0000256" key="6">
    <source>
        <dbReference type="PROSITE-ProRule" id="PRU10141"/>
    </source>
</evidence>
<dbReference type="InterPro" id="IPR011990">
    <property type="entry name" value="TPR-like_helical_dom_sf"/>
</dbReference>
<keyword evidence="9" id="KW-0812">Transmembrane</keyword>
<dbReference type="PROSITE" id="PS50011">
    <property type="entry name" value="PROTEIN_KINASE_DOM"/>
    <property type="match status" value="1"/>
</dbReference>
<evidence type="ECO:0000256" key="7">
    <source>
        <dbReference type="SAM" id="Coils"/>
    </source>
</evidence>
<accession>A0ABT7PGQ2</accession>
<reference evidence="11 12" key="1">
    <citation type="submission" date="2023-06" db="EMBL/GenBank/DDBJ databases">
        <title>Roseiconus lacunae JC819 isolated from Gulf of Mannar region, Tamil Nadu.</title>
        <authorList>
            <person name="Pk S."/>
            <person name="Ch S."/>
            <person name="Ch V.R."/>
        </authorList>
    </citation>
    <scope>NUCLEOTIDE SEQUENCE [LARGE SCALE GENOMIC DNA]</scope>
    <source>
        <strain evidence="11 12">JC819</strain>
    </source>
</reference>
<keyword evidence="2 6" id="KW-0547">Nucleotide-binding</keyword>
<feature type="domain" description="Protein kinase" evidence="10">
    <location>
        <begin position="86"/>
        <end position="383"/>
    </location>
</feature>
<proteinExistence type="predicted"/>
<keyword evidence="1 11" id="KW-0808">Transferase</keyword>
<dbReference type="InterPro" id="IPR017441">
    <property type="entry name" value="Protein_kinase_ATP_BS"/>
</dbReference>
<dbReference type="InterPro" id="IPR011009">
    <property type="entry name" value="Kinase-like_dom_sf"/>
</dbReference>
<keyword evidence="5" id="KW-0802">TPR repeat</keyword>
<keyword evidence="12" id="KW-1185">Reference proteome</keyword>
<dbReference type="InterPro" id="IPR000719">
    <property type="entry name" value="Prot_kinase_dom"/>
</dbReference>
<keyword evidence="3 11" id="KW-0418">Kinase</keyword>
<dbReference type="Gene3D" id="1.10.510.10">
    <property type="entry name" value="Transferase(Phosphotransferase) domain 1"/>
    <property type="match status" value="1"/>
</dbReference>
<dbReference type="EC" id="2.7.11.1" evidence="11"/>
<keyword evidence="9" id="KW-0472">Membrane</keyword>
<dbReference type="SMART" id="SM00028">
    <property type="entry name" value="TPR"/>
    <property type="match status" value="3"/>
</dbReference>
<feature type="region of interest" description="Disordered" evidence="8">
    <location>
        <begin position="616"/>
        <end position="695"/>
    </location>
</feature>
<dbReference type="Gene3D" id="3.30.200.20">
    <property type="entry name" value="Phosphorylase Kinase, domain 1"/>
    <property type="match status" value="1"/>
</dbReference>
<dbReference type="PANTHER" id="PTHR43289">
    <property type="entry name" value="MITOGEN-ACTIVATED PROTEIN KINASE KINASE KINASE 20-RELATED"/>
    <property type="match status" value="1"/>
</dbReference>
<evidence type="ECO:0000313" key="11">
    <source>
        <dbReference type="EMBL" id="MDM4015674.1"/>
    </source>
</evidence>
<dbReference type="PROSITE" id="PS00107">
    <property type="entry name" value="PROTEIN_KINASE_ATP"/>
    <property type="match status" value="1"/>
</dbReference>
<dbReference type="GO" id="GO:0004674">
    <property type="term" value="F:protein serine/threonine kinase activity"/>
    <property type="evidence" value="ECO:0007669"/>
    <property type="project" value="UniProtKB-EC"/>
</dbReference>
<keyword evidence="9" id="KW-1133">Transmembrane helix</keyword>
<evidence type="ECO:0000313" key="12">
    <source>
        <dbReference type="Proteomes" id="UP001239462"/>
    </source>
</evidence>
<feature type="binding site" evidence="6">
    <location>
        <position position="116"/>
    </location>
    <ligand>
        <name>ATP</name>
        <dbReference type="ChEBI" id="CHEBI:30616"/>
    </ligand>
</feature>
<feature type="coiled-coil region" evidence="7">
    <location>
        <begin position="441"/>
        <end position="475"/>
    </location>
</feature>
<comment type="caution">
    <text evidence="11">The sequence shown here is derived from an EMBL/GenBank/DDBJ whole genome shotgun (WGS) entry which is preliminary data.</text>
</comment>
<dbReference type="Gene3D" id="1.25.40.10">
    <property type="entry name" value="Tetratricopeptide repeat domain"/>
    <property type="match status" value="1"/>
</dbReference>
<feature type="transmembrane region" description="Helical" evidence="9">
    <location>
        <begin position="408"/>
        <end position="429"/>
    </location>
</feature>
<gene>
    <name evidence="11" type="ORF">QTN89_09555</name>
</gene>
<keyword evidence="4 6" id="KW-0067">ATP-binding</keyword>
<dbReference type="InterPro" id="IPR019734">
    <property type="entry name" value="TPR_rpt"/>
</dbReference>
<sequence length="829" mass="93185">MPNLNEREIFLEAIEKESPDDRFKYLASACGQDHHLRASVDALLAAHDQPAALLDHPIGDELSRSSLFRSPMDSPIDPVGLQIGPYKLKEQIGEGGFGLVFVAQQEHPVRRKVALKIVKPGMGSKEVIARFEAERQAVAMMNHPNIAQIFDVGVTPDGRPYFAMELVRGLPIAEFCDRQKLSVVERLELMIDVCSAVHHAHQKGIIHRDLKPSNVLVTLHDGKPVAKVIDFGIAKAMEEKLTDKSIYTCFFSMLGTPLYMSPEQAEMSGLDVDTRSDIYSLGVILYELLAGATPFDRVRLDSAKLDEIRRIIREEDPPRPSTRLATSQAVLSTIADRRRVQPHELTQALTGDLDWVVMKSLEKDRSRRYDTASALSDDLRRYLQDEPVEARPPSRLYRLQKYARRHRIAFLTGSLVGIALLLGTAVSLWQMSKVIGERNAKDEALRQANLAKADAIAAKQELEEFAENLVRANELLVRGQAHANADRYASAIEDYNSAVSIQPSYYLPRLHRALLYCKLQLWPEAAEDFHVASQLGASTLQPQWWGVPALLSYTGKEASFERLSRQRLEVIVGESSVAQWMLLRDLLVSDSSMTIDQTKSRNDTLLFDIAEQWLRNPEFDDRPPPPPHDNGPRPHFGHELEKFLGLDFRRDRKPPPGSSPGQVQSPGQGRGRPPAPRRDRFGHPNLPDSRLPDSTPTCIRHYLTGLAALRAANYEAAIGMLRQAERDPRWPSRYLVHAPLALAHYQSGNIAQATEALDKSDSALSDHLFRTDEETSRRPELPWFDKLEGVMLNREAWMVIRGTSPTLTSQLDQHRAESLKLIERATSLD</sequence>
<dbReference type="PROSITE" id="PS00108">
    <property type="entry name" value="PROTEIN_KINASE_ST"/>
    <property type="match status" value="1"/>
</dbReference>
<dbReference type="InterPro" id="IPR008271">
    <property type="entry name" value="Ser/Thr_kinase_AS"/>
</dbReference>
<protein>
    <submittedName>
        <fullName evidence="11">Serine/threonine-protein kinase</fullName>
        <ecNumber evidence="11">2.7.11.1</ecNumber>
    </submittedName>
</protein>
<keyword evidence="7" id="KW-0175">Coiled coil</keyword>
<dbReference type="SUPFAM" id="SSF48452">
    <property type="entry name" value="TPR-like"/>
    <property type="match status" value="1"/>
</dbReference>
<dbReference type="RefSeq" id="WP_289163171.1">
    <property type="nucleotide sequence ID" value="NZ_JASZZN010000006.1"/>
</dbReference>
<organism evidence="11 12">
    <name type="scientific">Roseiconus lacunae</name>
    <dbReference type="NCBI Taxonomy" id="2605694"/>
    <lineage>
        <taxon>Bacteria</taxon>
        <taxon>Pseudomonadati</taxon>
        <taxon>Planctomycetota</taxon>
        <taxon>Planctomycetia</taxon>
        <taxon>Pirellulales</taxon>
        <taxon>Pirellulaceae</taxon>
        <taxon>Roseiconus</taxon>
    </lineage>
</organism>
<evidence type="ECO:0000256" key="8">
    <source>
        <dbReference type="SAM" id="MobiDB-lite"/>
    </source>
</evidence>
<dbReference type="Proteomes" id="UP001239462">
    <property type="component" value="Unassembled WGS sequence"/>
</dbReference>
<evidence type="ECO:0000256" key="5">
    <source>
        <dbReference type="PROSITE-ProRule" id="PRU00339"/>
    </source>
</evidence>